<evidence type="ECO:0000256" key="1">
    <source>
        <dbReference type="SAM" id="Coils"/>
    </source>
</evidence>
<comment type="caution">
    <text evidence="3">The sequence shown here is derived from an EMBL/GenBank/DDBJ whole genome shotgun (WGS) entry which is preliminary data.</text>
</comment>
<name>A0A976FFA0_BRELC</name>
<organism evidence="3 4">
    <name type="scientific">Bremia lactucae</name>
    <name type="common">Lettuce downy mildew</name>
    <dbReference type="NCBI Taxonomy" id="4779"/>
    <lineage>
        <taxon>Eukaryota</taxon>
        <taxon>Sar</taxon>
        <taxon>Stramenopiles</taxon>
        <taxon>Oomycota</taxon>
        <taxon>Peronosporomycetes</taxon>
        <taxon>Peronosporales</taxon>
        <taxon>Peronosporaceae</taxon>
        <taxon>Bremia</taxon>
    </lineage>
</organism>
<dbReference type="Proteomes" id="UP000294530">
    <property type="component" value="Unassembled WGS sequence"/>
</dbReference>
<proteinExistence type="predicted"/>
<sequence length="494" mass="55135">MASTSTSPAVSAMAQQASQQYLQCRRSVTEKADEIKMLDKQIASVFQQISALSEVSEGHDDMSEAKKAAAKSVGRLEVSLLGVEGDEPIRGATITVTLDPEYEDDEYDTVEEVVEKQDVVVTDEHGNVVTDGHVPEEDGESTPRKLKKTTKITRTVIKKRIKKEPILRSIAWTASDQSDEMTARTFPISFVFDPVQSREAVLIITVAAAIYNNDDEEPEIVKEIEVPISSLFQDKVLDQWYIIVDEDEVPTSITELKEESVSETVTEEALETSQETEAFEQVTKDSEVKEAIKDGQDTEDKAAPIEEIADKAKTELPEETAKAEDTMEKTEENALEKSEEREKTNGMEDENEKTAAEEKRIDEPKATGSRIHVKASFELSEAETLSLSVVALSKEKQEAEATLQELEREVSVLRTKYERVATSQRRVNVSKPKSNLLSTRFSASSVPMQRKTWYQSSYERVTGFATKHQQLLVSTAMFTGSVCLFHFNGENLLA</sequence>
<dbReference type="AlphaFoldDB" id="A0A976FFA0"/>
<keyword evidence="4" id="KW-1185">Reference proteome</keyword>
<dbReference type="RefSeq" id="XP_067814893.1">
    <property type="nucleotide sequence ID" value="XM_067963762.1"/>
</dbReference>
<dbReference type="EMBL" id="SHOA02000001">
    <property type="protein sequence ID" value="TDH65394.1"/>
    <property type="molecule type" value="Genomic_DNA"/>
</dbReference>
<evidence type="ECO:0000313" key="4">
    <source>
        <dbReference type="Proteomes" id="UP000294530"/>
    </source>
</evidence>
<dbReference type="KEGG" id="blac:94349433"/>
<dbReference type="GeneID" id="94349433"/>
<reference evidence="3 4" key="1">
    <citation type="journal article" date="2021" name="Genome Biol.">
        <title>AFLAP: assembly-free linkage analysis pipeline using k-mers from genome sequencing data.</title>
        <authorList>
            <person name="Fletcher K."/>
            <person name="Zhang L."/>
            <person name="Gil J."/>
            <person name="Han R."/>
            <person name="Cavanaugh K."/>
            <person name="Michelmore R."/>
        </authorList>
    </citation>
    <scope>NUCLEOTIDE SEQUENCE [LARGE SCALE GENOMIC DNA]</scope>
    <source>
        <strain evidence="3 4">SF5</strain>
    </source>
</reference>
<feature type="compositionally biased region" description="Basic and acidic residues" evidence="2">
    <location>
        <begin position="282"/>
        <end position="359"/>
    </location>
</feature>
<evidence type="ECO:0000313" key="3">
    <source>
        <dbReference type="EMBL" id="TDH65394.1"/>
    </source>
</evidence>
<evidence type="ECO:0000256" key="2">
    <source>
        <dbReference type="SAM" id="MobiDB-lite"/>
    </source>
</evidence>
<gene>
    <name evidence="3" type="ORF">CCR75_005685</name>
</gene>
<feature type="coiled-coil region" evidence="1">
    <location>
        <begin position="382"/>
        <end position="423"/>
    </location>
</feature>
<accession>A0A976FFA0</accession>
<feature type="region of interest" description="Disordered" evidence="2">
    <location>
        <begin position="269"/>
        <end position="359"/>
    </location>
</feature>
<protein>
    <submittedName>
        <fullName evidence="3">Uncharacterized protein</fullName>
    </submittedName>
</protein>
<dbReference type="OrthoDB" id="77134at2759"/>
<keyword evidence="1" id="KW-0175">Coiled coil</keyword>